<dbReference type="SUPFAM" id="SSF51556">
    <property type="entry name" value="Metallo-dependent hydrolases"/>
    <property type="match status" value="1"/>
</dbReference>
<keyword evidence="1 3" id="KW-0378">Hydrolase</keyword>
<evidence type="ECO:0000313" key="3">
    <source>
        <dbReference type="EMBL" id="RCG30802.1"/>
    </source>
</evidence>
<dbReference type="OrthoDB" id="3204583at2"/>
<dbReference type="AlphaFoldDB" id="A0A367FLU3"/>
<dbReference type="InterPro" id="IPR010252">
    <property type="entry name" value="HutF"/>
</dbReference>
<protein>
    <submittedName>
        <fullName evidence="3">Formimidoylglutamate deiminase</fullName>
        <ecNumber evidence="3">3.5.3.13</ecNumber>
    </submittedName>
</protein>
<dbReference type="InterPro" id="IPR011059">
    <property type="entry name" value="Metal-dep_hydrolase_composite"/>
</dbReference>
<dbReference type="Proteomes" id="UP000253094">
    <property type="component" value="Unassembled WGS sequence"/>
</dbReference>
<accession>A0A367FLU3</accession>
<reference evidence="3 4" key="1">
    <citation type="submission" date="2018-06" db="EMBL/GenBank/DDBJ databases">
        <title>Sphaerisporangium craniellae sp. nov., isolated from a marine sponge in the South China Sea.</title>
        <authorList>
            <person name="Li L."/>
        </authorList>
    </citation>
    <scope>NUCLEOTIDE SEQUENCE [LARGE SCALE GENOMIC DNA]</scope>
    <source>
        <strain evidence="3 4">CCTCC AA 208026</strain>
    </source>
</reference>
<dbReference type="InterPro" id="IPR050287">
    <property type="entry name" value="MTA/SAH_deaminase"/>
</dbReference>
<dbReference type="Pfam" id="PF01979">
    <property type="entry name" value="Amidohydro_1"/>
    <property type="match status" value="1"/>
</dbReference>
<evidence type="ECO:0000313" key="4">
    <source>
        <dbReference type="Proteomes" id="UP000253094"/>
    </source>
</evidence>
<dbReference type="GO" id="GO:0050416">
    <property type="term" value="F:formimidoylglutamate deiminase activity"/>
    <property type="evidence" value="ECO:0007669"/>
    <property type="project" value="UniProtKB-EC"/>
</dbReference>
<dbReference type="Gene3D" id="2.30.40.10">
    <property type="entry name" value="Urease, subunit C, domain 1"/>
    <property type="match status" value="1"/>
</dbReference>
<dbReference type="Gene3D" id="3.20.20.140">
    <property type="entry name" value="Metal-dependent hydrolases"/>
    <property type="match status" value="1"/>
</dbReference>
<dbReference type="PANTHER" id="PTHR43794">
    <property type="entry name" value="AMINOHYDROLASE SSNA-RELATED"/>
    <property type="match status" value="1"/>
</dbReference>
<gene>
    <name evidence="3" type="ORF">DQ384_12510</name>
</gene>
<dbReference type="PANTHER" id="PTHR43794:SF11">
    <property type="entry name" value="AMIDOHYDROLASE-RELATED DOMAIN-CONTAINING PROTEIN"/>
    <property type="match status" value="1"/>
</dbReference>
<proteinExistence type="predicted"/>
<organism evidence="3 4">
    <name type="scientific">Sphaerisporangium album</name>
    <dbReference type="NCBI Taxonomy" id="509200"/>
    <lineage>
        <taxon>Bacteria</taxon>
        <taxon>Bacillati</taxon>
        <taxon>Actinomycetota</taxon>
        <taxon>Actinomycetes</taxon>
        <taxon>Streptosporangiales</taxon>
        <taxon>Streptosporangiaceae</taxon>
        <taxon>Sphaerisporangium</taxon>
    </lineage>
</organism>
<comment type="caution">
    <text evidence="3">The sequence shown here is derived from an EMBL/GenBank/DDBJ whole genome shotgun (WGS) entry which is preliminary data.</text>
</comment>
<dbReference type="InterPro" id="IPR006680">
    <property type="entry name" value="Amidohydro-rel"/>
</dbReference>
<evidence type="ECO:0000256" key="1">
    <source>
        <dbReference type="ARBA" id="ARBA00022801"/>
    </source>
</evidence>
<dbReference type="NCBIfam" id="NF006681">
    <property type="entry name" value="PRK09229.1-2"/>
    <property type="match status" value="1"/>
</dbReference>
<dbReference type="SUPFAM" id="SSF51338">
    <property type="entry name" value="Composite domain of metallo-dependent hydrolases"/>
    <property type="match status" value="1"/>
</dbReference>
<dbReference type="RefSeq" id="WP_114028933.1">
    <property type="nucleotide sequence ID" value="NZ_QOIL01000006.1"/>
</dbReference>
<keyword evidence="4" id="KW-1185">Reference proteome</keyword>
<dbReference type="NCBIfam" id="TIGR02022">
    <property type="entry name" value="hutF"/>
    <property type="match status" value="1"/>
</dbReference>
<dbReference type="EC" id="3.5.3.13" evidence="3"/>
<name>A0A367FLU3_9ACTN</name>
<dbReference type="EMBL" id="QOIL01000006">
    <property type="protein sequence ID" value="RCG30802.1"/>
    <property type="molecule type" value="Genomic_DNA"/>
</dbReference>
<dbReference type="InterPro" id="IPR032466">
    <property type="entry name" value="Metal_Hydrolase"/>
</dbReference>
<sequence>MSDVTYWCELAWLHPGEAVEGVVVRVVGSRFSDVVPGVAVAPKGAIRLAGLTVPGLANAHSHVFHRALRGRAEGGTVSFQGWRERMYAVAASLDPDSYLDLARATFAEMALAGITGVGEFHYLHHGEGGKPYADPNAMGHALIEGARDAGIRITLLDACYITAGIGAPLDGTQLRFGDGDAHRWAERVDDLAGEYLKADDVVIGAAVHSVRACPPEQMPVVADFGHRRAAPLHTQVSERRTENEHCVSTYCATPVQVLYEHGVLGPRTTAVHATHLTDVDVALLGGSSTHVCLCPTTERDLADGIGPARRLRDAGSPVTVGTDSNAVIDLLEEARAVELDERLVTGQRGHWTADDLLQAATMVGQASLGHPDAGFIVPGAWADLVSVRLDSVRTAGAGTESALERVVFGATASDVHSVVSGGRRVVVEGGHVLGDIGALLADAISAVRA</sequence>
<evidence type="ECO:0000259" key="2">
    <source>
        <dbReference type="Pfam" id="PF01979"/>
    </source>
</evidence>
<feature type="domain" description="Amidohydrolase-related" evidence="2">
    <location>
        <begin position="53"/>
        <end position="425"/>
    </location>
</feature>